<dbReference type="EMBL" id="VJZC01000305">
    <property type="protein sequence ID" value="MPY61484.1"/>
    <property type="molecule type" value="Genomic_DNA"/>
</dbReference>
<keyword evidence="3" id="KW-1185">Reference proteome</keyword>
<keyword evidence="1" id="KW-0732">Signal</keyword>
<evidence type="ECO:0008006" key="4">
    <source>
        <dbReference type="Google" id="ProtNLM"/>
    </source>
</evidence>
<evidence type="ECO:0000313" key="3">
    <source>
        <dbReference type="Proteomes" id="UP000400924"/>
    </source>
</evidence>
<gene>
    <name evidence="2" type="ORF">FNH08_31390</name>
</gene>
<comment type="caution">
    <text evidence="2">The sequence shown here is derived from an EMBL/GenBank/DDBJ whole genome shotgun (WGS) entry which is preliminary data.</text>
</comment>
<dbReference type="AlphaFoldDB" id="A0A5N8XQ17"/>
<reference evidence="2 3" key="1">
    <citation type="submission" date="2019-07" db="EMBL/GenBank/DDBJ databases">
        <title>New species of Amycolatopsis and Streptomyces.</title>
        <authorList>
            <person name="Duangmal K."/>
            <person name="Teo W.F.A."/>
            <person name="Lipun K."/>
        </authorList>
    </citation>
    <scope>NUCLEOTIDE SEQUENCE [LARGE SCALE GENOMIC DNA]</scope>
    <source>
        <strain evidence="2 3">NBRC 106415</strain>
    </source>
</reference>
<accession>A0A5N8XQ17</accession>
<dbReference type="OrthoDB" id="4484973at2"/>
<sequence length="250" mass="26011">MPLSPRAGRSVAAALLTTGALLGAAVPTAAQPCVTEACAQQRPDAPRAGSESTAEQARAIPVARARSLPLGTTVTVEGSVTTPSGAFASSFGDQGFGLQDRTAGIYVSLPTDLKAAPYRHVRVTGTLTDKSGLLTVVPAGPSDVELGDPGRAVKPRWVRTAAVGERTEGRLVRVLGRITQAPTSDLPYGYKLSVDDGSGEVLIFVNVETGIDVSGLKQGDVVRVTGFSSQYDTHYEIDPRGPRDIEVLTS</sequence>
<name>A0A5N8XQ17_9ACTN</name>
<organism evidence="2 3">
    <name type="scientific">Streptomyces spongiae</name>
    <dbReference type="NCBI Taxonomy" id="565072"/>
    <lineage>
        <taxon>Bacteria</taxon>
        <taxon>Bacillati</taxon>
        <taxon>Actinomycetota</taxon>
        <taxon>Actinomycetes</taxon>
        <taxon>Kitasatosporales</taxon>
        <taxon>Streptomycetaceae</taxon>
        <taxon>Streptomyces</taxon>
    </lineage>
</organism>
<feature type="chain" id="PRO_5039203469" description="DNA-binding protein" evidence="1">
    <location>
        <begin position="25"/>
        <end position="250"/>
    </location>
</feature>
<evidence type="ECO:0000313" key="2">
    <source>
        <dbReference type="EMBL" id="MPY61484.1"/>
    </source>
</evidence>
<dbReference type="Proteomes" id="UP000400924">
    <property type="component" value="Unassembled WGS sequence"/>
</dbReference>
<feature type="signal peptide" evidence="1">
    <location>
        <begin position="1"/>
        <end position="24"/>
    </location>
</feature>
<proteinExistence type="predicted"/>
<dbReference type="RefSeq" id="WP_152774905.1">
    <property type="nucleotide sequence ID" value="NZ_VJZC01000305.1"/>
</dbReference>
<protein>
    <recommendedName>
        <fullName evidence="4">DNA-binding protein</fullName>
    </recommendedName>
</protein>
<evidence type="ECO:0000256" key="1">
    <source>
        <dbReference type="SAM" id="SignalP"/>
    </source>
</evidence>